<dbReference type="EMBL" id="BBJM01000043">
    <property type="protein sequence ID" value="GAK48635.1"/>
    <property type="molecule type" value="Genomic_DNA"/>
</dbReference>
<dbReference type="InterPro" id="IPR036388">
    <property type="entry name" value="WH-like_DNA-bd_sf"/>
</dbReference>
<protein>
    <submittedName>
        <fullName evidence="5">Transcriptional regulator</fullName>
    </submittedName>
</protein>
<dbReference type="GO" id="GO:0003700">
    <property type="term" value="F:DNA-binding transcription factor activity"/>
    <property type="evidence" value="ECO:0007669"/>
    <property type="project" value="InterPro"/>
</dbReference>
<proteinExistence type="predicted"/>
<dbReference type="Pfam" id="PF22381">
    <property type="entry name" value="Staph_reg_Sar_Rot"/>
    <property type="match status" value="1"/>
</dbReference>
<keyword evidence="3" id="KW-0804">Transcription</keyword>
<dbReference type="InterPro" id="IPR036390">
    <property type="entry name" value="WH_DNA-bd_sf"/>
</dbReference>
<dbReference type="PANTHER" id="PTHR33164">
    <property type="entry name" value="TRANSCRIPTIONAL REGULATOR, MARR FAMILY"/>
    <property type="match status" value="1"/>
</dbReference>
<evidence type="ECO:0000256" key="2">
    <source>
        <dbReference type="ARBA" id="ARBA00023125"/>
    </source>
</evidence>
<name>A0A081BKR7_9LACO</name>
<comment type="caution">
    <text evidence="5">The sequence shown here is derived from an EMBL/GenBank/DDBJ whole genome shotgun (WGS) entry which is preliminary data.</text>
</comment>
<evidence type="ECO:0000313" key="6">
    <source>
        <dbReference type="Proteomes" id="UP000028700"/>
    </source>
</evidence>
<dbReference type="Proteomes" id="UP000028700">
    <property type="component" value="Unassembled WGS sequence"/>
</dbReference>
<dbReference type="STRING" id="1291743.LOSG293_430070"/>
<keyword evidence="2" id="KW-0238">DNA-binding</keyword>
<dbReference type="InterPro" id="IPR000835">
    <property type="entry name" value="HTH_MarR-typ"/>
</dbReference>
<dbReference type="AlphaFoldDB" id="A0A081BKR7"/>
<evidence type="ECO:0000256" key="1">
    <source>
        <dbReference type="ARBA" id="ARBA00023015"/>
    </source>
</evidence>
<dbReference type="SMART" id="SM00347">
    <property type="entry name" value="HTH_MARR"/>
    <property type="match status" value="1"/>
</dbReference>
<feature type="domain" description="HTH marR-type" evidence="4">
    <location>
        <begin position="7"/>
        <end position="139"/>
    </location>
</feature>
<evidence type="ECO:0000256" key="3">
    <source>
        <dbReference type="ARBA" id="ARBA00023163"/>
    </source>
</evidence>
<dbReference type="GO" id="GO:0006950">
    <property type="term" value="P:response to stress"/>
    <property type="evidence" value="ECO:0007669"/>
    <property type="project" value="TreeGrafter"/>
</dbReference>
<keyword evidence="1" id="KW-0805">Transcription regulation</keyword>
<evidence type="ECO:0000313" key="5">
    <source>
        <dbReference type="EMBL" id="GAK48635.1"/>
    </source>
</evidence>
<organism evidence="5 6">
    <name type="scientific">Secundilactobacillus oryzae JCM 18671</name>
    <dbReference type="NCBI Taxonomy" id="1291743"/>
    <lineage>
        <taxon>Bacteria</taxon>
        <taxon>Bacillati</taxon>
        <taxon>Bacillota</taxon>
        <taxon>Bacilli</taxon>
        <taxon>Lactobacillales</taxon>
        <taxon>Lactobacillaceae</taxon>
        <taxon>Secundilactobacillus</taxon>
    </lineage>
</organism>
<gene>
    <name evidence="5" type="ORF">LOSG293_430070</name>
</gene>
<sequence length="145" mass="17326">MDQEKLLDSFIEAYMQSIKYLDEFISEPAADYHLSFEQYMILHDIARKRDLTLVEIANNRHVTRSAISRQIKVLLSQNYIIQVTDESDRRRLYLRLTDAGEEVERIVSERNQARFQGWIDHYGEERAKDILEFIQDFSHMNKIVK</sequence>
<dbReference type="InterPro" id="IPR055166">
    <property type="entry name" value="Transc_reg_Sar_Rot_HTH"/>
</dbReference>
<dbReference type="RefSeq" id="WP_152551133.1">
    <property type="nucleotide sequence ID" value="NZ_BBAZ01000042.1"/>
</dbReference>
<dbReference type="SUPFAM" id="SSF46785">
    <property type="entry name" value="Winged helix' DNA-binding domain"/>
    <property type="match status" value="1"/>
</dbReference>
<reference evidence="5" key="1">
    <citation type="journal article" date="2014" name="Genome Announc.">
        <title>Draft Genome Sequence of Lactobacillus oryzae Strain SG293T.</title>
        <authorList>
            <person name="Tanizawa Y."/>
            <person name="Fujisawa T."/>
            <person name="Mochizuki T."/>
            <person name="Kaminuma E."/>
            <person name="Nakamura Y."/>
            <person name="Tohno M."/>
        </authorList>
    </citation>
    <scope>NUCLEOTIDE SEQUENCE [LARGE SCALE GENOMIC DNA]</scope>
    <source>
        <strain evidence="5">SG293</strain>
    </source>
</reference>
<dbReference type="OrthoDB" id="1903871at2"/>
<keyword evidence="6" id="KW-1185">Reference proteome</keyword>
<accession>A0A081BKR7</accession>
<evidence type="ECO:0000259" key="4">
    <source>
        <dbReference type="PROSITE" id="PS50995"/>
    </source>
</evidence>
<dbReference type="eggNOG" id="COG1846">
    <property type="taxonomic scope" value="Bacteria"/>
</dbReference>
<dbReference type="PANTHER" id="PTHR33164:SF43">
    <property type="entry name" value="HTH-TYPE TRANSCRIPTIONAL REPRESSOR YETL"/>
    <property type="match status" value="1"/>
</dbReference>
<dbReference type="InterPro" id="IPR039422">
    <property type="entry name" value="MarR/SlyA-like"/>
</dbReference>
<dbReference type="PROSITE" id="PS50995">
    <property type="entry name" value="HTH_MARR_2"/>
    <property type="match status" value="1"/>
</dbReference>
<dbReference type="Gene3D" id="1.10.10.10">
    <property type="entry name" value="Winged helix-like DNA-binding domain superfamily/Winged helix DNA-binding domain"/>
    <property type="match status" value="1"/>
</dbReference>